<dbReference type="Ensembl" id="ENSCSAVT00000008462.1">
    <property type="protein sequence ID" value="ENSCSAVP00000008354.1"/>
    <property type="gene ID" value="ENSCSAVG00000004969.1"/>
</dbReference>
<dbReference type="Pfam" id="PF15025">
    <property type="entry name" value="C5orf34-like_N"/>
    <property type="match status" value="1"/>
</dbReference>
<dbReference type="InParanoid" id="H2YSP4"/>
<protein>
    <recommendedName>
        <fullName evidence="1">C5orf34-like N-terminal domain-containing protein</fullName>
    </recommendedName>
</protein>
<accession>H2YSP4</accession>
<dbReference type="InterPro" id="IPR027830">
    <property type="entry name" value="C5orf34-like_N"/>
</dbReference>
<reference evidence="2" key="2">
    <citation type="submission" date="2025-08" db="UniProtKB">
        <authorList>
            <consortium name="Ensembl"/>
        </authorList>
    </citation>
    <scope>IDENTIFICATION</scope>
</reference>
<evidence type="ECO:0000313" key="3">
    <source>
        <dbReference type="Proteomes" id="UP000007875"/>
    </source>
</evidence>
<reference evidence="2" key="3">
    <citation type="submission" date="2025-09" db="UniProtKB">
        <authorList>
            <consortium name="Ensembl"/>
        </authorList>
    </citation>
    <scope>IDENTIFICATION</scope>
</reference>
<reference evidence="3" key="1">
    <citation type="submission" date="2003-08" db="EMBL/GenBank/DDBJ databases">
        <authorList>
            <person name="Birren B."/>
            <person name="Nusbaum C."/>
            <person name="Abebe A."/>
            <person name="Abouelleil A."/>
            <person name="Adekoya E."/>
            <person name="Ait-zahra M."/>
            <person name="Allen N."/>
            <person name="Allen T."/>
            <person name="An P."/>
            <person name="Anderson M."/>
            <person name="Anderson S."/>
            <person name="Arachchi H."/>
            <person name="Armbruster J."/>
            <person name="Bachantsang P."/>
            <person name="Baldwin J."/>
            <person name="Barry A."/>
            <person name="Bayul T."/>
            <person name="Blitshsteyn B."/>
            <person name="Bloom T."/>
            <person name="Blye J."/>
            <person name="Boguslavskiy L."/>
            <person name="Borowsky M."/>
            <person name="Boukhgalter B."/>
            <person name="Brunache A."/>
            <person name="Butler J."/>
            <person name="Calixte N."/>
            <person name="Calvo S."/>
            <person name="Camarata J."/>
            <person name="Campo K."/>
            <person name="Chang J."/>
            <person name="Cheshatsang Y."/>
            <person name="Citroen M."/>
            <person name="Collymore A."/>
            <person name="Considine T."/>
            <person name="Cook A."/>
            <person name="Cooke P."/>
            <person name="Corum B."/>
            <person name="Cuomo C."/>
            <person name="David R."/>
            <person name="Dawoe T."/>
            <person name="Degray S."/>
            <person name="Dodge S."/>
            <person name="Dooley K."/>
            <person name="Dorje P."/>
            <person name="Dorjee K."/>
            <person name="Dorris L."/>
            <person name="Duffey N."/>
            <person name="Dupes A."/>
            <person name="Elkins T."/>
            <person name="Engels R."/>
            <person name="Erickson J."/>
            <person name="Farina A."/>
            <person name="Faro S."/>
            <person name="Ferreira P."/>
            <person name="Fischer H."/>
            <person name="Fitzgerald M."/>
            <person name="Foley K."/>
            <person name="Gage D."/>
            <person name="Galagan J."/>
            <person name="Gearin G."/>
            <person name="Gnerre S."/>
            <person name="Gnirke A."/>
            <person name="Goyette A."/>
            <person name="Graham J."/>
            <person name="Grandbois E."/>
            <person name="Gyaltsen K."/>
            <person name="Hafez N."/>
            <person name="Hagopian D."/>
            <person name="Hagos B."/>
            <person name="Hall J."/>
            <person name="Hatcher B."/>
            <person name="Heller A."/>
            <person name="Higgins H."/>
            <person name="Honan T."/>
            <person name="Horn A."/>
            <person name="Houde N."/>
            <person name="Hughes L."/>
            <person name="Hulme W."/>
            <person name="Husby E."/>
            <person name="Iliev I."/>
            <person name="Jaffe D."/>
            <person name="Jones C."/>
            <person name="Kamal M."/>
            <person name="Kamat A."/>
            <person name="Kamvysselis M."/>
            <person name="Karlsson E."/>
            <person name="Kells C."/>
            <person name="Kieu A."/>
            <person name="Kisner P."/>
            <person name="Kodira C."/>
            <person name="Kulbokas E."/>
            <person name="Labutti K."/>
            <person name="Lama D."/>
            <person name="Landers T."/>
            <person name="Leger J."/>
            <person name="Levine S."/>
            <person name="Lewis D."/>
            <person name="Lewis T."/>
            <person name="Lindblad-toh K."/>
            <person name="Liu X."/>
            <person name="Lokyitsang T."/>
            <person name="Lokyitsang Y."/>
            <person name="Lucien O."/>
            <person name="Lui A."/>
            <person name="Ma L.J."/>
            <person name="Mabbitt R."/>
            <person name="Macdonald J."/>
            <person name="Maclean C."/>
            <person name="Major J."/>
            <person name="Manning J."/>
            <person name="Marabella R."/>
            <person name="Maru K."/>
            <person name="Matthews C."/>
            <person name="Mauceli E."/>
            <person name="Mccarthy M."/>
            <person name="Mcdonough S."/>
            <person name="Mcghee T."/>
            <person name="Meldrim J."/>
            <person name="Meneus L."/>
            <person name="Mesirov J."/>
            <person name="Mihalev A."/>
            <person name="Mihova T."/>
            <person name="Mikkelsen T."/>
            <person name="Mlenga V."/>
            <person name="Moru K."/>
            <person name="Mozes J."/>
            <person name="Mulrain L."/>
            <person name="Munson G."/>
            <person name="Naylor J."/>
            <person name="Newes C."/>
            <person name="Nguyen C."/>
            <person name="Nguyen N."/>
            <person name="Nguyen T."/>
            <person name="Nicol R."/>
            <person name="Nielsen C."/>
            <person name="Nizzari M."/>
            <person name="Norbu C."/>
            <person name="Norbu N."/>
            <person name="O'donnell P."/>
            <person name="Okoawo O."/>
            <person name="O'leary S."/>
            <person name="Omotosho B."/>
            <person name="O'neill K."/>
            <person name="Osman S."/>
            <person name="Parker S."/>
            <person name="Perrin D."/>
            <person name="Phunkhang P."/>
            <person name="Piqani B."/>
            <person name="Purcell S."/>
            <person name="Rachupka T."/>
            <person name="Ramasamy U."/>
            <person name="Rameau R."/>
            <person name="Ray V."/>
            <person name="Raymond C."/>
            <person name="Retta R."/>
            <person name="Richardson S."/>
            <person name="Rise C."/>
            <person name="Rodriguez J."/>
            <person name="Rogers J."/>
            <person name="Rogov P."/>
            <person name="Rutman M."/>
            <person name="Schupbach R."/>
            <person name="Seaman C."/>
            <person name="Settipalli S."/>
            <person name="Sharpe T."/>
            <person name="Sheridan J."/>
            <person name="Sherpa N."/>
            <person name="Shi J."/>
            <person name="Smirnov S."/>
            <person name="Smith C."/>
            <person name="Sougnez C."/>
            <person name="Spencer B."/>
            <person name="Stalker J."/>
            <person name="Stange-thomann N."/>
            <person name="Stavropoulos S."/>
            <person name="Stetson K."/>
            <person name="Stone C."/>
            <person name="Stone S."/>
            <person name="Stubbs M."/>
            <person name="Talamas J."/>
            <person name="Tchuinga P."/>
            <person name="Tenzing P."/>
            <person name="Tesfaye S."/>
            <person name="Theodore J."/>
            <person name="Thoulutsang Y."/>
            <person name="Topham K."/>
            <person name="Towey S."/>
            <person name="Tsamla T."/>
            <person name="Tsomo N."/>
            <person name="Vallee D."/>
            <person name="Vassiliev H."/>
            <person name="Venkataraman V."/>
            <person name="Vinson J."/>
            <person name="Vo A."/>
            <person name="Wade C."/>
            <person name="Wang S."/>
            <person name="Wangchuk T."/>
            <person name="Wangdi T."/>
            <person name="Whittaker C."/>
            <person name="Wilkinson J."/>
            <person name="Wu Y."/>
            <person name="Wyman D."/>
            <person name="Yadav S."/>
            <person name="Yang S."/>
            <person name="Yang X."/>
            <person name="Yeager S."/>
            <person name="Yee E."/>
            <person name="Young G."/>
            <person name="Zainoun J."/>
            <person name="Zembeck L."/>
            <person name="Zimmer A."/>
            <person name="Zody M."/>
            <person name="Lander E."/>
        </authorList>
    </citation>
    <scope>NUCLEOTIDE SEQUENCE [LARGE SCALE GENOMIC DNA]</scope>
</reference>
<dbReference type="Proteomes" id="UP000007875">
    <property type="component" value="Unassembled WGS sequence"/>
</dbReference>
<dbReference type="GeneTree" id="ENSGT00940000175038"/>
<dbReference type="PANTHER" id="PTHR34531">
    <property type="entry name" value="ZGC:153352"/>
    <property type="match status" value="1"/>
</dbReference>
<evidence type="ECO:0000259" key="1">
    <source>
        <dbReference type="Pfam" id="PF15025"/>
    </source>
</evidence>
<keyword evidence="3" id="KW-1185">Reference proteome</keyword>
<proteinExistence type="predicted"/>
<evidence type="ECO:0000313" key="2">
    <source>
        <dbReference type="Ensembl" id="ENSCSAVP00000008354.1"/>
    </source>
</evidence>
<organism evidence="2 3">
    <name type="scientific">Ciona savignyi</name>
    <name type="common">Pacific transparent sea squirt</name>
    <dbReference type="NCBI Taxonomy" id="51511"/>
    <lineage>
        <taxon>Eukaryota</taxon>
        <taxon>Metazoa</taxon>
        <taxon>Chordata</taxon>
        <taxon>Tunicata</taxon>
        <taxon>Ascidiacea</taxon>
        <taxon>Phlebobranchia</taxon>
        <taxon>Cionidae</taxon>
        <taxon>Ciona</taxon>
    </lineage>
</organism>
<dbReference type="HOGENOM" id="CLU_1839584_0_0_1"/>
<dbReference type="PANTHER" id="PTHR34531:SF1">
    <property type="entry name" value="CHROMOSOME 5 OPEN READING FRAME 34"/>
    <property type="match status" value="1"/>
</dbReference>
<dbReference type="InterPro" id="IPR053901">
    <property type="entry name" value="C5orf34-like"/>
</dbReference>
<dbReference type="AlphaFoldDB" id="H2YSP4"/>
<dbReference type="eggNOG" id="ENOG502QSYT">
    <property type="taxonomic scope" value="Eukaryota"/>
</dbReference>
<sequence length="140" mass="15738">MAESANLLKALAENNVLQMVMFNDDSIEVQFKNHSFLLLSPCGANYQYHPPTCDGLKLVDSINTIRQRSKFATSETKAQVDIAMKARNLFATRPYLAAEFIHLCDGVVHLHQDVLEYVWPEIGDDQVGRSITQDQNGDII</sequence>
<name>H2YSP4_CIOSA</name>
<feature type="domain" description="C5orf34-like N-terminal" evidence="1">
    <location>
        <begin position="19"/>
        <end position="88"/>
    </location>
</feature>